<evidence type="ECO:0008006" key="3">
    <source>
        <dbReference type="Google" id="ProtNLM"/>
    </source>
</evidence>
<comment type="caution">
    <text evidence="1">The sequence shown here is derived from an EMBL/GenBank/DDBJ whole genome shotgun (WGS) entry which is preliminary data.</text>
</comment>
<evidence type="ECO:0000313" key="2">
    <source>
        <dbReference type="Proteomes" id="UP000322327"/>
    </source>
</evidence>
<reference evidence="1 2" key="1">
    <citation type="journal article" date="1992" name="Lakartidningen">
        <title>[Penicillin V and not amoxicillin is the first choice preparation in acute otitis].</title>
        <authorList>
            <person name="Kamme C."/>
            <person name="Lundgren K."/>
            <person name="Prellner K."/>
        </authorList>
    </citation>
    <scope>NUCLEOTIDE SEQUENCE [LARGE SCALE GENOMIC DNA]</scope>
    <source>
        <strain evidence="1 2">PC3053II</strain>
    </source>
</reference>
<dbReference type="RefSeq" id="WP_147530672.1">
    <property type="nucleotide sequence ID" value="NZ_SAYI01000014.1"/>
</dbReference>
<name>A0A5C8G4B2_9SPIR</name>
<dbReference type="Gene3D" id="2.60.40.1820">
    <property type="match status" value="1"/>
</dbReference>
<proteinExistence type="predicted"/>
<accession>A0A5C8G4B2</accession>
<dbReference type="EMBL" id="SAYI01000014">
    <property type="protein sequence ID" value="TXJ56790.1"/>
    <property type="molecule type" value="Genomic_DNA"/>
</dbReference>
<dbReference type="PROSITE" id="PS51257">
    <property type="entry name" value="PROKAR_LIPOPROTEIN"/>
    <property type="match status" value="1"/>
</dbReference>
<organism evidence="1 2">
    <name type="scientific">Brachyspira aalborgi</name>
    <dbReference type="NCBI Taxonomy" id="29522"/>
    <lineage>
        <taxon>Bacteria</taxon>
        <taxon>Pseudomonadati</taxon>
        <taxon>Spirochaetota</taxon>
        <taxon>Spirochaetia</taxon>
        <taxon>Brachyspirales</taxon>
        <taxon>Brachyspiraceae</taxon>
        <taxon>Brachyspira</taxon>
    </lineage>
</organism>
<evidence type="ECO:0000313" key="1">
    <source>
        <dbReference type="EMBL" id="TXJ56790.1"/>
    </source>
</evidence>
<sequence>MKKIIFLTLFISAFVLSCKSVQNYTQEFSRSFIEENKPDITVKSAKLKSITLNDITLECVLDIKNNLSVELPIEKIEIELINISDKVFSKAYSVESLKIPANETRAKTIIFNAKYFEVYSAALTSLKNRNLKCVAKTYITFTMARMKFRFPYTKEIVFIE</sequence>
<gene>
    <name evidence="1" type="ORF">EPJ76_04205</name>
</gene>
<dbReference type="Proteomes" id="UP000322327">
    <property type="component" value="Unassembled WGS sequence"/>
</dbReference>
<dbReference type="SUPFAM" id="SSF117070">
    <property type="entry name" value="LEA14-like"/>
    <property type="match status" value="1"/>
</dbReference>
<protein>
    <recommendedName>
        <fullName evidence="3">Late embryogenesis abundant protein LEA-2 subgroup domain-containing protein</fullName>
    </recommendedName>
</protein>
<dbReference type="AlphaFoldDB" id="A0A5C8G4B2"/>